<name>A0ABR1CT62_NECAM</name>
<dbReference type="Proteomes" id="UP001303046">
    <property type="component" value="Unassembled WGS sequence"/>
</dbReference>
<proteinExistence type="predicted"/>
<organism evidence="2 3">
    <name type="scientific">Necator americanus</name>
    <name type="common">Human hookworm</name>
    <dbReference type="NCBI Taxonomy" id="51031"/>
    <lineage>
        <taxon>Eukaryota</taxon>
        <taxon>Metazoa</taxon>
        <taxon>Ecdysozoa</taxon>
        <taxon>Nematoda</taxon>
        <taxon>Chromadorea</taxon>
        <taxon>Rhabditida</taxon>
        <taxon>Rhabditina</taxon>
        <taxon>Rhabditomorpha</taxon>
        <taxon>Strongyloidea</taxon>
        <taxon>Ancylostomatidae</taxon>
        <taxon>Bunostominae</taxon>
        <taxon>Necator</taxon>
    </lineage>
</organism>
<sequence length="82" mass="9343">MASVPVKLSGRADLRFEDRVLSDHKIQVDQVEDQEYCSKMVQEVSGPELPAPVSESSSDDKVEPKTKTRKIRKEQRENSRVD</sequence>
<keyword evidence="3" id="KW-1185">Reference proteome</keyword>
<accession>A0ABR1CT62</accession>
<comment type="caution">
    <text evidence="2">The sequence shown here is derived from an EMBL/GenBank/DDBJ whole genome shotgun (WGS) entry which is preliminary data.</text>
</comment>
<feature type="region of interest" description="Disordered" evidence="1">
    <location>
        <begin position="43"/>
        <end position="82"/>
    </location>
</feature>
<protein>
    <submittedName>
        <fullName evidence="2">Uncharacterized protein</fullName>
    </submittedName>
</protein>
<gene>
    <name evidence="2" type="primary">Necator_chrIII.g10021</name>
    <name evidence="2" type="ORF">RB195_009256</name>
</gene>
<evidence type="ECO:0000313" key="2">
    <source>
        <dbReference type="EMBL" id="KAK6741290.1"/>
    </source>
</evidence>
<reference evidence="2 3" key="1">
    <citation type="submission" date="2023-08" db="EMBL/GenBank/DDBJ databases">
        <title>A Necator americanus chromosomal reference genome.</title>
        <authorList>
            <person name="Ilik V."/>
            <person name="Petrzelkova K.J."/>
            <person name="Pardy F."/>
            <person name="Fuh T."/>
            <person name="Niatou-Singa F.S."/>
            <person name="Gouil Q."/>
            <person name="Baker L."/>
            <person name="Ritchie M.E."/>
            <person name="Jex A.R."/>
            <person name="Gazzola D."/>
            <person name="Li H."/>
            <person name="Toshio Fujiwara R."/>
            <person name="Zhan B."/>
            <person name="Aroian R.V."/>
            <person name="Pafco B."/>
            <person name="Schwarz E.M."/>
        </authorList>
    </citation>
    <scope>NUCLEOTIDE SEQUENCE [LARGE SCALE GENOMIC DNA]</scope>
    <source>
        <strain evidence="2 3">Aroian</strain>
        <tissue evidence="2">Whole animal</tissue>
    </source>
</reference>
<evidence type="ECO:0000256" key="1">
    <source>
        <dbReference type="SAM" id="MobiDB-lite"/>
    </source>
</evidence>
<evidence type="ECO:0000313" key="3">
    <source>
        <dbReference type="Proteomes" id="UP001303046"/>
    </source>
</evidence>
<dbReference type="EMBL" id="JAVFWL010000003">
    <property type="protein sequence ID" value="KAK6741290.1"/>
    <property type="molecule type" value="Genomic_DNA"/>
</dbReference>